<reference evidence="1" key="2">
    <citation type="submission" date="2020-09" db="EMBL/GenBank/DDBJ databases">
        <authorList>
            <person name="Sun Q."/>
            <person name="Zhou Y."/>
        </authorList>
    </citation>
    <scope>NUCLEOTIDE SEQUENCE</scope>
    <source>
        <strain evidence="1">CGMCC 1.6333</strain>
    </source>
</reference>
<dbReference type="FunFam" id="3.40.50.300:FF:001255">
    <property type="entry name" value="DNA polymerase III subunit delta"/>
    <property type="match status" value="1"/>
</dbReference>
<evidence type="ECO:0000313" key="1">
    <source>
        <dbReference type="EMBL" id="GGM36829.1"/>
    </source>
</evidence>
<protein>
    <submittedName>
        <fullName evidence="1">DNA polymerase III subunit delta</fullName>
    </submittedName>
</protein>
<dbReference type="GO" id="GO:0006261">
    <property type="term" value="P:DNA-templated DNA replication"/>
    <property type="evidence" value="ECO:0007669"/>
    <property type="project" value="TreeGrafter"/>
</dbReference>
<dbReference type="PANTHER" id="PTHR11669">
    <property type="entry name" value="REPLICATION FACTOR C / DNA POLYMERASE III GAMMA-TAU SUBUNIT"/>
    <property type="match status" value="1"/>
</dbReference>
<evidence type="ECO:0000313" key="2">
    <source>
        <dbReference type="Proteomes" id="UP000618460"/>
    </source>
</evidence>
<accession>A0A917TTH5</accession>
<dbReference type="InterPro" id="IPR027417">
    <property type="entry name" value="P-loop_NTPase"/>
</dbReference>
<dbReference type="PANTHER" id="PTHR11669:SF8">
    <property type="entry name" value="DNA POLYMERASE III SUBUNIT DELTA"/>
    <property type="match status" value="1"/>
</dbReference>
<dbReference type="GO" id="GO:0008408">
    <property type="term" value="F:3'-5' exonuclease activity"/>
    <property type="evidence" value="ECO:0007669"/>
    <property type="project" value="InterPro"/>
</dbReference>
<dbReference type="EMBL" id="BMLG01000014">
    <property type="protein sequence ID" value="GGM36829.1"/>
    <property type="molecule type" value="Genomic_DNA"/>
</dbReference>
<sequence>MKTWKDIANTQPIVTKMITNMIKRNRVAHAYLFQGQKGTGKEEMSLLLAKSIFCQFKEEGEPCQTCKDCIRITSGNHPDVHKLIPDGASIKKEQILHLQKEFTYTGLESNQKVYIIVDADKMTTNAANRLLKFLEEPNKKTTAILLTANGEAMLDTIRSRCQIMSLQPLNSEQMQGKLQEQGITEANARLFAALTQQIDEANLLNQDEWFAQARKLVVQLTGMLQTNSEEVLLFVQKQWMLHFANREQLQLGLDLLLLWYKDVMYTHIDKEESIIFIAYREEVEKGSMYWSNQDTTAILYSIMGAKKHLEQNVHPTLVMEQLTLQMQR</sequence>
<name>A0A917TTH5_9BACI</name>
<dbReference type="InterPro" id="IPR050238">
    <property type="entry name" value="DNA_Rep/Repair_Clamp_Loader"/>
</dbReference>
<dbReference type="OrthoDB" id="9810148at2"/>
<dbReference type="Proteomes" id="UP000618460">
    <property type="component" value="Unassembled WGS sequence"/>
</dbReference>
<dbReference type="NCBIfam" id="TIGR00678">
    <property type="entry name" value="holB"/>
    <property type="match status" value="1"/>
</dbReference>
<dbReference type="InterPro" id="IPR004622">
    <property type="entry name" value="DNA_pol_HolB"/>
</dbReference>
<proteinExistence type="predicted"/>
<dbReference type="Gene3D" id="3.40.50.300">
    <property type="entry name" value="P-loop containing nucleotide triphosphate hydrolases"/>
    <property type="match status" value="1"/>
</dbReference>
<reference evidence="1" key="1">
    <citation type="journal article" date="2014" name="Int. J. Syst. Evol. Microbiol.">
        <title>Complete genome sequence of Corynebacterium casei LMG S-19264T (=DSM 44701T), isolated from a smear-ripened cheese.</title>
        <authorList>
            <consortium name="US DOE Joint Genome Institute (JGI-PGF)"/>
            <person name="Walter F."/>
            <person name="Albersmeier A."/>
            <person name="Kalinowski J."/>
            <person name="Ruckert C."/>
        </authorList>
    </citation>
    <scope>NUCLEOTIDE SEQUENCE</scope>
    <source>
        <strain evidence="1">CGMCC 1.6333</strain>
    </source>
</reference>
<organism evidence="1 2">
    <name type="scientific">Paraliobacillus quinghaiensis</name>
    <dbReference type="NCBI Taxonomy" id="470815"/>
    <lineage>
        <taxon>Bacteria</taxon>
        <taxon>Bacillati</taxon>
        <taxon>Bacillota</taxon>
        <taxon>Bacilli</taxon>
        <taxon>Bacillales</taxon>
        <taxon>Bacillaceae</taxon>
        <taxon>Paraliobacillus</taxon>
    </lineage>
</organism>
<dbReference type="AlphaFoldDB" id="A0A917TTH5"/>
<keyword evidence="2" id="KW-1185">Reference proteome</keyword>
<dbReference type="NCBIfam" id="NF005972">
    <property type="entry name" value="PRK08058.1"/>
    <property type="match status" value="1"/>
</dbReference>
<dbReference type="RefSeq" id="WP_117156699.1">
    <property type="nucleotide sequence ID" value="NZ_BMLG01000014.1"/>
</dbReference>
<dbReference type="GO" id="GO:0003887">
    <property type="term" value="F:DNA-directed DNA polymerase activity"/>
    <property type="evidence" value="ECO:0007669"/>
    <property type="project" value="InterPro"/>
</dbReference>
<gene>
    <name evidence="1" type="primary">holB</name>
    <name evidence="1" type="ORF">GCM10011351_23740</name>
</gene>
<comment type="caution">
    <text evidence="1">The sequence shown here is derived from an EMBL/GenBank/DDBJ whole genome shotgun (WGS) entry which is preliminary data.</text>
</comment>
<dbReference type="Pfam" id="PF13177">
    <property type="entry name" value="DNA_pol3_delta2"/>
    <property type="match status" value="1"/>
</dbReference>
<dbReference type="SUPFAM" id="SSF52540">
    <property type="entry name" value="P-loop containing nucleoside triphosphate hydrolases"/>
    <property type="match status" value="1"/>
</dbReference>